<reference evidence="1" key="1">
    <citation type="submission" date="2021-12" db="EMBL/GenBank/DDBJ databases">
        <authorList>
            <person name="Zaccaron A."/>
            <person name="Stergiopoulos I."/>
        </authorList>
    </citation>
    <scope>NUCLEOTIDE SEQUENCE</scope>
    <source>
        <strain evidence="1">Race5_Kim</strain>
    </source>
</reference>
<dbReference type="RefSeq" id="XP_047765141.1">
    <property type="nucleotide sequence ID" value="XM_047910122.1"/>
</dbReference>
<evidence type="ECO:0000313" key="2">
    <source>
        <dbReference type="Proteomes" id="UP000756132"/>
    </source>
</evidence>
<dbReference type="AlphaFoldDB" id="A0A9Q8PE38"/>
<gene>
    <name evidence="1" type="ORF">CLAFUR5_10974</name>
</gene>
<organism evidence="1 2">
    <name type="scientific">Passalora fulva</name>
    <name type="common">Tomato leaf mold</name>
    <name type="synonym">Cladosporium fulvum</name>
    <dbReference type="NCBI Taxonomy" id="5499"/>
    <lineage>
        <taxon>Eukaryota</taxon>
        <taxon>Fungi</taxon>
        <taxon>Dikarya</taxon>
        <taxon>Ascomycota</taxon>
        <taxon>Pezizomycotina</taxon>
        <taxon>Dothideomycetes</taxon>
        <taxon>Dothideomycetidae</taxon>
        <taxon>Mycosphaerellales</taxon>
        <taxon>Mycosphaerellaceae</taxon>
        <taxon>Fulvia</taxon>
    </lineage>
</organism>
<dbReference type="Proteomes" id="UP000756132">
    <property type="component" value="Chromosome 8"/>
</dbReference>
<reference evidence="1" key="2">
    <citation type="journal article" date="2022" name="Microb. Genom.">
        <title>A chromosome-scale genome assembly of the tomato pathogen Cladosporium fulvum reveals a compartmentalized genome architecture and the presence of a dispensable chromosome.</title>
        <authorList>
            <person name="Zaccaron A.Z."/>
            <person name="Chen L.H."/>
            <person name="Samaras A."/>
            <person name="Stergiopoulos I."/>
        </authorList>
    </citation>
    <scope>NUCLEOTIDE SEQUENCE</scope>
    <source>
        <strain evidence="1">Race5_Kim</strain>
    </source>
</reference>
<keyword evidence="2" id="KW-1185">Reference proteome</keyword>
<dbReference type="GeneID" id="71990852"/>
<accession>A0A9Q8PE38</accession>
<name>A0A9Q8PE38_PASFU</name>
<dbReference type="KEGG" id="ffu:CLAFUR5_10974"/>
<evidence type="ECO:0000313" key="1">
    <source>
        <dbReference type="EMBL" id="UJO20775.1"/>
    </source>
</evidence>
<protein>
    <submittedName>
        <fullName evidence="1">Uncharacterized protein</fullName>
    </submittedName>
</protein>
<sequence>MADTLKPSTSLPRQDLHVTVTLRSDDGTRETQQVSCDILRAISSWLVKNIAIDDCNAIALDLTRTSAKAFKAAVHYSTQQTLPAELCEAQLNVERDIPAYLEKLIIECWIFGHLYHYHAFQNAVMHTFLDLKGRNPKTRSDIDNFPLAFFSLPPGSKMRKLMIEALVLGLRGSPDDTKRPYEWGWLKRFKGVVGFFAEFADAMWDWDNGGEYEGVVRFAPGLNEFESKERYMVSAADDENEEIMVEDDESEFAPE</sequence>
<proteinExistence type="predicted"/>
<dbReference type="EMBL" id="CP090170">
    <property type="protein sequence ID" value="UJO20775.1"/>
    <property type="molecule type" value="Genomic_DNA"/>
</dbReference>